<evidence type="ECO:0000313" key="9">
    <source>
        <dbReference type="EMBL" id="OLO83428.1"/>
    </source>
</evidence>
<keyword evidence="10" id="KW-1185">Reference proteome</keyword>
<dbReference type="EC" id="3.4.21.89" evidence="4 6"/>
<protein>
    <recommendedName>
        <fullName evidence="4 6">Signal peptidase I</fullName>
        <ecNumber evidence="4 6">3.4.21.89</ecNumber>
    </recommendedName>
</protein>
<feature type="compositionally biased region" description="Polar residues" evidence="7">
    <location>
        <begin position="370"/>
        <end position="380"/>
    </location>
</feature>
<accession>A0ABX3EZ24</accession>
<dbReference type="Proteomes" id="UP000186781">
    <property type="component" value="Unassembled WGS sequence"/>
</dbReference>
<dbReference type="PROSITE" id="PS00761">
    <property type="entry name" value="SPASE_I_3"/>
    <property type="match status" value="1"/>
</dbReference>
<keyword evidence="5 6" id="KW-0378">Hydrolase</keyword>
<evidence type="ECO:0000259" key="8">
    <source>
        <dbReference type="Pfam" id="PF10502"/>
    </source>
</evidence>
<feature type="transmembrane region" description="Helical" evidence="6">
    <location>
        <begin position="118"/>
        <end position="137"/>
    </location>
</feature>
<evidence type="ECO:0000256" key="5">
    <source>
        <dbReference type="ARBA" id="ARBA00022801"/>
    </source>
</evidence>
<evidence type="ECO:0000256" key="1">
    <source>
        <dbReference type="ARBA" id="ARBA00000677"/>
    </source>
</evidence>
<dbReference type="InterPro" id="IPR036286">
    <property type="entry name" value="LexA/Signal_pep-like_sf"/>
</dbReference>
<evidence type="ECO:0000256" key="6">
    <source>
        <dbReference type="RuleBase" id="RU362042"/>
    </source>
</evidence>
<feature type="compositionally biased region" description="Acidic residues" evidence="7">
    <location>
        <begin position="1"/>
        <end position="12"/>
    </location>
</feature>
<evidence type="ECO:0000256" key="4">
    <source>
        <dbReference type="ARBA" id="ARBA00013208"/>
    </source>
</evidence>
<organism evidence="9 10">
    <name type="scientific">Actinomyces naeslundii</name>
    <dbReference type="NCBI Taxonomy" id="1655"/>
    <lineage>
        <taxon>Bacteria</taxon>
        <taxon>Bacillati</taxon>
        <taxon>Actinomycetota</taxon>
        <taxon>Actinomycetes</taxon>
        <taxon>Actinomycetales</taxon>
        <taxon>Actinomycetaceae</taxon>
        <taxon>Actinomyces</taxon>
    </lineage>
</organism>
<comment type="subcellular location">
    <subcellularLocation>
        <location evidence="2">Cell membrane</location>
        <topology evidence="2">Single-pass type II membrane protein</topology>
    </subcellularLocation>
    <subcellularLocation>
        <location evidence="6">Membrane</location>
        <topology evidence="6">Single-pass type II membrane protein</topology>
    </subcellularLocation>
</comment>
<comment type="catalytic activity">
    <reaction evidence="1 6">
        <text>Cleavage of hydrophobic, N-terminal signal or leader sequences from secreted and periplasmic proteins.</text>
        <dbReference type="EC" id="3.4.21.89"/>
    </reaction>
</comment>
<dbReference type="PANTHER" id="PTHR43390">
    <property type="entry name" value="SIGNAL PEPTIDASE I"/>
    <property type="match status" value="1"/>
</dbReference>
<reference evidence="9 10" key="1">
    <citation type="submission" date="2016-12" db="EMBL/GenBank/DDBJ databases">
        <title>Genomic comparison of strains in the 'Actinomyces naeslundii' group.</title>
        <authorList>
            <person name="Mughal S.R."/>
            <person name="Do T."/>
            <person name="Gilbert S.C."/>
            <person name="Witherden E.A."/>
            <person name="Didelot X."/>
            <person name="Beighton D."/>
        </authorList>
    </citation>
    <scope>NUCLEOTIDE SEQUENCE [LARGE SCALE GENOMIC DNA]</scope>
    <source>
        <strain evidence="9 10">WE6B-3</strain>
    </source>
</reference>
<keyword evidence="6" id="KW-1133">Transmembrane helix</keyword>
<gene>
    <name evidence="9" type="ORF">BKH13_06405</name>
</gene>
<name>A0ABX3EZ24_ACTNA</name>
<dbReference type="PANTHER" id="PTHR43390:SF1">
    <property type="entry name" value="CHLOROPLAST PROCESSING PEPTIDASE"/>
    <property type="match status" value="1"/>
</dbReference>
<comment type="similarity">
    <text evidence="3 6">Belongs to the peptidase S26 family.</text>
</comment>
<dbReference type="NCBIfam" id="TIGR02227">
    <property type="entry name" value="sigpep_I_bact"/>
    <property type="match status" value="1"/>
</dbReference>
<keyword evidence="6" id="KW-0645">Protease</keyword>
<feature type="region of interest" description="Disordered" evidence="7">
    <location>
        <begin position="1"/>
        <end position="110"/>
    </location>
</feature>
<evidence type="ECO:0000256" key="2">
    <source>
        <dbReference type="ARBA" id="ARBA00004401"/>
    </source>
</evidence>
<comment type="caution">
    <text evidence="9">The sequence shown here is derived from an EMBL/GenBank/DDBJ whole genome shotgun (WGS) entry which is preliminary data.</text>
</comment>
<evidence type="ECO:0000256" key="3">
    <source>
        <dbReference type="ARBA" id="ARBA00009370"/>
    </source>
</evidence>
<dbReference type="InterPro" id="IPR019758">
    <property type="entry name" value="Pept_S26A_signal_pept_1_CS"/>
</dbReference>
<dbReference type="PRINTS" id="PR00727">
    <property type="entry name" value="LEADERPTASE"/>
</dbReference>
<keyword evidence="6" id="KW-0472">Membrane</keyword>
<keyword evidence="6" id="KW-0812">Transmembrane</keyword>
<dbReference type="InterPro" id="IPR019533">
    <property type="entry name" value="Peptidase_S26"/>
</dbReference>
<feature type="compositionally biased region" description="Low complexity" evidence="7">
    <location>
        <begin position="324"/>
        <end position="342"/>
    </location>
</feature>
<feature type="domain" description="Peptidase S26" evidence="8">
    <location>
        <begin position="119"/>
        <end position="302"/>
    </location>
</feature>
<feature type="region of interest" description="Disordered" evidence="7">
    <location>
        <begin position="321"/>
        <end position="399"/>
    </location>
</feature>
<feature type="compositionally biased region" description="Acidic residues" evidence="7">
    <location>
        <begin position="62"/>
        <end position="87"/>
    </location>
</feature>
<dbReference type="Gene3D" id="2.10.109.10">
    <property type="entry name" value="Umud Fragment, subunit A"/>
    <property type="match status" value="1"/>
</dbReference>
<dbReference type="RefSeq" id="WP_075409952.1">
    <property type="nucleotide sequence ID" value="NZ_MSKX01000018.1"/>
</dbReference>
<dbReference type="SUPFAM" id="SSF51306">
    <property type="entry name" value="LexA/Signal peptidase"/>
    <property type="match status" value="1"/>
</dbReference>
<dbReference type="InterPro" id="IPR000223">
    <property type="entry name" value="Pept_S26A_signal_pept_1"/>
</dbReference>
<feature type="compositionally biased region" description="Polar residues" evidence="7">
    <location>
        <begin position="29"/>
        <end position="42"/>
    </location>
</feature>
<evidence type="ECO:0000256" key="7">
    <source>
        <dbReference type="SAM" id="MobiDB-lite"/>
    </source>
</evidence>
<evidence type="ECO:0000313" key="10">
    <source>
        <dbReference type="Proteomes" id="UP000186781"/>
    </source>
</evidence>
<proteinExistence type="inferred from homology"/>
<sequence>MRPAQDEADDVGLDLKQADPSQIGRASRSAITPSCSAPSADSPQEGGESAEPEDAPSKPELFDDSEEWDYDPFIDPDADPEPDDEPVDLPPSIQPRRHVAPAIPPPETSSLGQRLTRALLVLAVILLVPALFKAFVVQTYEIPSGSMERTLRDGDKVAVTMFDSDRIDRGDVVVFTDPDDWLHVEEPTGLRGAIQKVMIAVSLLPEHTGHHLVKRVIGVGGDHVVADGKGTLSVNGVVIKEPYVKDGQSPSLTSFDVTVPQGYVWVMGDNRGNSADSRYHRDDAHGGFVPLKNVVGVAKVVYQWTNPSRWGWLQGGEQAFSQVPAQDTSAPSSSPSQTSPASDDGRTASEETMPSDPEVEDGTVPDDSQGDTGEATNGSERTGPGRIDSESGTDLERTW</sequence>
<dbReference type="EMBL" id="MSKX01000018">
    <property type="protein sequence ID" value="OLO83428.1"/>
    <property type="molecule type" value="Genomic_DNA"/>
</dbReference>
<dbReference type="CDD" id="cd06530">
    <property type="entry name" value="S26_SPase_I"/>
    <property type="match status" value="1"/>
</dbReference>
<dbReference type="Pfam" id="PF10502">
    <property type="entry name" value="Peptidase_S26"/>
    <property type="match status" value="1"/>
</dbReference>